<evidence type="ECO:0000259" key="17">
    <source>
        <dbReference type="PROSITE" id="PS50868"/>
    </source>
</evidence>
<dbReference type="InterPro" id="IPR046341">
    <property type="entry name" value="SET_dom_sf"/>
</dbReference>
<feature type="domain" description="AWS" evidence="18">
    <location>
        <begin position="167"/>
        <end position="222"/>
    </location>
</feature>
<dbReference type="SMART" id="SM00317">
    <property type="entry name" value="SET"/>
    <property type="match status" value="1"/>
</dbReference>
<keyword evidence="8" id="KW-0808">Transferase</keyword>
<evidence type="ECO:0000256" key="8">
    <source>
        <dbReference type="ARBA" id="ARBA00022679"/>
    </source>
</evidence>
<dbReference type="GO" id="GO:0140955">
    <property type="term" value="F:histone H3K36 trimethyltransferase activity"/>
    <property type="evidence" value="ECO:0007669"/>
    <property type="project" value="UniProtKB-EC"/>
</dbReference>
<reference evidence="19" key="1">
    <citation type="submission" date="2020-11" db="EMBL/GenBank/DDBJ databases">
        <authorList>
            <consortium name="DOE Joint Genome Institute"/>
            <person name="Ahrendt S."/>
            <person name="Riley R."/>
            <person name="Andreopoulos W."/>
            <person name="Labutti K."/>
            <person name="Pangilinan J."/>
            <person name="Ruiz-Duenas F.J."/>
            <person name="Barrasa J.M."/>
            <person name="Sanchez-Garcia M."/>
            <person name="Camarero S."/>
            <person name="Miyauchi S."/>
            <person name="Serrano A."/>
            <person name="Linde D."/>
            <person name="Babiker R."/>
            <person name="Drula E."/>
            <person name="Ayuso-Fernandez I."/>
            <person name="Pacheco R."/>
            <person name="Padilla G."/>
            <person name="Ferreira P."/>
            <person name="Barriuso J."/>
            <person name="Kellner H."/>
            <person name="Castanera R."/>
            <person name="Alfaro M."/>
            <person name="Ramirez L."/>
            <person name="Pisabarro A.G."/>
            <person name="Kuo A."/>
            <person name="Tritt A."/>
            <person name="Lipzen A."/>
            <person name="He G."/>
            <person name="Yan M."/>
            <person name="Ng V."/>
            <person name="Cullen D."/>
            <person name="Martin F."/>
            <person name="Rosso M.-N."/>
            <person name="Henrissat B."/>
            <person name="Hibbett D."/>
            <person name="Martinez A.T."/>
            <person name="Grigoriev I.V."/>
        </authorList>
    </citation>
    <scope>NUCLEOTIDE SEQUENCE</scope>
    <source>
        <strain evidence="19">CIRM-BRFM 674</strain>
    </source>
</reference>
<comment type="subcellular location">
    <subcellularLocation>
        <location evidence="2">Chromosome</location>
    </subcellularLocation>
    <subcellularLocation>
        <location evidence="1">Nucleus</location>
    </subcellularLocation>
</comment>
<feature type="region of interest" description="Disordered" evidence="15">
    <location>
        <begin position="61"/>
        <end position="128"/>
    </location>
</feature>
<comment type="catalytic activity">
    <reaction evidence="14">
        <text>L-lysyl(36)-[histone H3] + 3 S-adenosyl-L-methionine = N(6),N(6),N(6)-trimethyl-L-lysyl(36)-[histone H3] + 3 S-adenosyl-L-homocysteine + 3 H(+)</text>
        <dbReference type="Rhea" id="RHEA:60324"/>
        <dbReference type="Rhea" id="RHEA-COMP:9785"/>
        <dbReference type="Rhea" id="RHEA-COMP:15536"/>
        <dbReference type="ChEBI" id="CHEBI:15378"/>
        <dbReference type="ChEBI" id="CHEBI:29969"/>
        <dbReference type="ChEBI" id="CHEBI:57856"/>
        <dbReference type="ChEBI" id="CHEBI:59789"/>
        <dbReference type="ChEBI" id="CHEBI:61961"/>
        <dbReference type="EC" id="2.1.1.359"/>
    </reaction>
</comment>
<dbReference type="InterPro" id="IPR001214">
    <property type="entry name" value="SET_dom"/>
</dbReference>
<comment type="caution">
    <text evidence="19">The sequence shown here is derived from an EMBL/GenBank/DDBJ whole genome shotgun (WGS) entry which is preliminary data.</text>
</comment>
<feature type="compositionally biased region" description="Polar residues" evidence="15">
    <location>
        <begin position="777"/>
        <end position="791"/>
    </location>
</feature>
<dbReference type="EC" id="2.1.1.359" evidence="3"/>
<evidence type="ECO:0000256" key="6">
    <source>
        <dbReference type="ARBA" id="ARBA00022491"/>
    </source>
</evidence>
<protein>
    <recommendedName>
        <fullName evidence="4">Histone-lysine N-methyltransferase, H3 lysine-36 specific</fullName>
        <ecNumber evidence="3">2.1.1.359</ecNumber>
    </recommendedName>
    <alternativeName>
        <fullName evidence="13">SET domain-containing protein 2</fullName>
    </alternativeName>
</protein>
<dbReference type="SMART" id="SM00570">
    <property type="entry name" value="AWS"/>
    <property type="match status" value="1"/>
</dbReference>
<evidence type="ECO:0000313" key="20">
    <source>
        <dbReference type="Proteomes" id="UP000807469"/>
    </source>
</evidence>
<organism evidence="19 20">
    <name type="scientific">Pholiota conissans</name>
    <dbReference type="NCBI Taxonomy" id="109636"/>
    <lineage>
        <taxon>Eukaryota</taxon>
        <taxon>Fungi</taxon>
        <taxon>Dikarya</taxon>
        <taxon>Basidiomycota</taxon>
        <taxon>Agaricomycotina</taxon>
        <taxon>Agaricomycetes</taxon>
        <taxon>Agaricomycetidae</taxon>
        <taxon>Agaricales</taxon>
        <taxon>Agaricineae</taxon>
        <taxon>Strophariaceae</taxon>
        <taxon>Pholiota</taxon>
    </lineage>
</organism>
<evidence type="ECO:0000256" key="10">
    <source>
        <dbReference type="ARBA" id="ARBA00023015"/>
    </source>
</evidence>
<dbReference type="InterPro" id="IPR025788">
    <property type="entry name" value="Set2_fungi"/>
</dbReference>
<evidence type="ECO:0000256" key="11">
    <source>
        <dbReference type="ARBA" id="ARBA00023163"/>
    </source>
</evidence>
<dbReference type="Pfam" id="PF17907">
    <property type="entry name" value="AWS"/>
    <property type="match status" value="1"/>
</dbReference>
<dbReference type="PROSITE" id="PS51568">
    <property type="entry name" value="SAM_MT43_SET2_1"/>
    <property type="match status" value="1"/>
</dbReference>
<gene>
    <name evidence="19" type="ORF">BDN70DRAFT_877802</name>
</gene>
<dbReference type="InterPro" id="IPR003616">
    <property type="entry name" value="Post-SET_dom"/>
</dbReference>
<dbReference type="SMART" id="SM00508">
    <property type="entry name" value="PostSET"/>
    <property type="match status" value="1"/>
</dbReference>
<dbReference type="SUPFAM" id="SSF82199">
    <property type="entry name" value="SET domain"/>
    <property type="match status" value="1"/>
</dbReference>
<evidence type="ECO:0000256" key="9">
    <source>
        <dbReference type="ARBA" id="ARBA00022691"/>
    </source>
</evidence>
<feature type="compositionally biased region" description="Low complexity" evidence="15">
    <location>
        <begin position="15"/>
        <end position="27"/>
    </location>
</feature>
<dbReference type="OrthoDB" id="422362at2759"/>
<evidence type="ECO:0000259" key="16">
    <source>
        <dbReference type="PROSITE" id="PS50280"/>
    </source>
</evidence>
<evidence type="ECO:0000256" key="4">
    <source>
        <dbReference type="ARBA" id="ARBA00018028"/>
    </source>
</evidence>
<evidence type="ECO:0000259" key="18">
    <source>
        <dbReference type="PROSITE" id="PS51215"/>
    </source>
</evidence>
<dbReference type="Pfam" id="PF08236">
    <property type="entry name" value="SRI"/>
    <property type="match status" value="1"/>
</dbReference>
<keyword evidence="9" id="KW-0949">S-adenosyl-L-methionine</keyword>
<keyword evidence="10" id="KW-0805">Transcription regulation</keyword>
<dbReference type="Gene3D" id="1.10.1740.100">
    <property type="entry name" value="Set2, Rpb1 interacting domain"/>
    <property type="match status" value="1"/>
</dbReference>
<evidence type="ECO:0000256" key="5">
    <source>
        <dbReference type="ARBA" id="ARBA00022454"/>
    </source>
</evidence>
<dbReference type="InterPro" id="IPR013257">
    <property type="entry name" value="SRI"/>
</dbReference>
<dbReference type="Gene3D" id="2.170.270.10">
    <property type="entry name" value="SET domain"/>
    <property type="match status" value="1"/>
</dbReference>
<accession>A0A9P6D1E3</accession>
<keyword evidence="5" id="KW-0158">Chromosome</keyword>
<keyword evidence="6" id="KW-0678">Repressor</keyword>
<feature type="compositionally biased region" description="Acidic residues" evidence="15">
    <location>
        <begin position="814"/>
        <end position="825"/>
    </location>
</feature>
<dbReference type="PANTHER" id="PTHR22884">
    <property type="entry name" value="SET DOMAIN PROTEINS"/>
    <property type="match status" value="1"/>
</dbReference>
<feature type="domain" description="SET" evidence="16">
    <location>
        <begin position="224"/>
        <end position="341"/>
    </location>
</feature>
<keyword evidence="7" id="KW-0489">Methyltransferase</keyword>
<keyword evidence="11" id="KW-0804">Transcription</keyword>
<dbReference type="AlphaFoldDB" id="A0A9P6D1E3"/>
<dbReference type="GO" id="GO:0005634">
    <property type="term" value="C:nucleus"/>
    <property type="evidence" value="ECO:0007669"/>
    <property type="project" value="UniProtKB-SubCell"/>
</dbReference>
<evidence type="ECO:0000256" key="3">
    <source>
        <dbReference type="ARBA" id="ARBA00012178"/>
    </source>
</evidence>
<name>A0A9P6D1E3_9AGAR</name>
<feature type="compositionally biased region" description="Basic and acidic residues" evidence="15">
    <location>
        <begin position="61"/>
        <end position="71"/>
    </location>
</feature>
<evidence type="ECO:0000256" key="2">
    <source>
        <dbReference type="ARBA" id="ARBA00004286"/>
    </source>
</evidence>
<feature type="compositionally biased region" description="Low complexity" evidence="15">
    <location>
        <begin position="767"/>
        <end position="776"/>
    </location>
</feature>
<feature type="compositionally biased region" description="Polar residues" evidence="15">
    <location>
        <begin position="74"/>
        <end position="95"/>
    </location>
</feature>
<dbReference type="CDD" id="cd19172">
    <property type="entry name" value="SET_SETD2"/>
    <property type="match status" value="1"/>
</dbReference>
<dbReference type="GO" id="GO:0006355">
    <property type="term" value="P:regulation of DNA-templated transcription"/>
    <property type="evidence" value="ECO:0007669"/>
    <property type="project" value="InterPro"/>
</dbReference>
<feature type="region of interest" description="Disordered" evidence="15">
    <location>
        <begin position="760"/>
        <end position="878"/>
    </location>
</feature>
<dbReference type="GO" id="GO:0032259">
    <property type="term" value="P:methylation"/>
    <property type="evidence" value="ECO:0007669"/>
    <property type="project" value="UniProtKB-KW"/>
</dbReference>
<dbReference type="PROSITE" id="PS51215">
    <property type="entry name" value="AWS"/>
    <property type="match status" value="1"/>
</dbReference>
<dbReference type="InterPro" id="IPR038190">
    <property type="entry name" value="SRI_sf"/>
</dbReference>
<dbReference type="Pfam" id="PF00856">
    <property type="entry name" value="SET"/>
    <property type="match status" value="1"/>
</dbReference>
<dbReference type="EMBL" id="MU155197">
    <property type="protein sequence ID" value="KAF9480294.1"/>
    <property type="molecule type" value="Genomic_DNA"/>
</dbReference>
<sequence length="878" mass="98838">MTEVYPTLRQGRRQSSSLKAKLSSNSAVDLSAPPMTEEERLTATPTFSLSVTTTTTMDLKIKAEPDVKLEDGASPSQSPTLVADMPTQNFKLSRSPTTPPTITDGTTSKSPTPPLPAAARGSRKPSPAAVQLIGDLPIAREEAVRTFTQIYDNNYQYRTLGRSREVLESMTCDCTYEHDVDSLDKACGPYSDCINRLTQVECLEGDCRCRSYCQNQRFQRKEYANIEIVLTEKKGYGLRAEEDLPKDTFIYEYVGDVVNPISFKKRMRDYAEEGIQHFYFMMLQKDEFIDATKTGGIGRFANHSCSPNCYVAKWTIGEHVRMGIFAKRDIKKHEELTFNYNVDRYGHQAQECFCGEPNCVGYIGGKTQTDIATMDDLYLDALGITDEDDLMELKGTKKKKGKKIDDPDFMPTMKAVTEKEVPKVVQAIRQTTSRKVLSKLLTRILITEDQAALRQIMRLRGYSLMTNVLEDYATDIELITLALQCMKSWPLLNKNKVQDSKVYIPVEACTNLDNESVKSKAQALLDHWNSLPVYNRIPKRIIQPCEIQVSAPMILPQFPFPEPEEPKRQQQQPKRRKLDLEPRPYIPFQQSQEDLRDLYAEHYERRVREVAERKNKEASAKALIAQVAADAAAKEVAAAAAEAEAKVKAEAAAEKAAKRKERALKKSHSTPEDKEALKEKRLMKLVGAVVVKCMSKHSKAFDRDAFKKHAKELTQIISEKEKKSSSYRDNKLDSLSEEKQTKIKKFAKEYIAKVIRKMEKSKRLHGSSTSMSASTSHNTPSTSMDTPNSNDGVEGQAHDNSMTVEEAMGMDINSDSEDGDDDMEADTNISPAGSSSMPPPQLPPSLTKPYEIIQSFSMEMEIDSLPTDPRRRPPMDIH</sequence>
<proteinExistence type="predicted"/>
<feature type="domain" description="Post-SET" evidence="17">
    <location>
        <begin position="348"/>
        <end position="364"/>
    </location>
</feature>
<evidence type="ECO:0000256" key="12">
    <source>
        <dbReference type="ARBA" id="ARBA00023242"/>
    </source>
</evidence>
<keyword evidence="20" id="KW-1185">Reference proteome</keyword>
<dbReference type="PROSITE" id="PS50868">
    <property type="entry name" value="POST_SET"/>
    <property type="match status" value="1"/>
</dbReference>
<evidence type="ECO:0000256" key="7">
    <source>
        <dbReference type="ARBA" id="ARBA00022603"/>
    </source>
</evidence>
<dbReference type="GO" id="GO:0005694">
    <property type="term" value="C:chromosome"/>
    <property type="evidence" value="ECO:0007669"/>
    <property type="project" value="UniProtKB-SubCell"/>
</dbReference>
<keyword evidence="12" id="KW-0539">Nucleus</keyword>
<feature type="compositionally biased region" description="Basic and acidic residues" evidence="15">
    <location>
        <begin position="868"/>
        <end position="878"/>
    </location>
</feature>
<evidence type="ECO:0000256" key="1">
    <source>
        <dbReference type="ARBA" id="ARBA00004123"/>
    </source>
</evidence>
<dbReference type="InterPro" id="IPR050777">
    <property type="entry name" value="SET2_Histone-Lys_MeTrsfase"/>
</dbReference>
<evidence type="ECO:0000256" key="15">
    <source>
        <dbReference type="SAM" id="MobiDB-lite"/>
    </source>
</evidence>
<evidence type="ECO:0000256" key="13">
    <source>
        <dbReference type="ARBA" id="ARBA00030091"/>
    </source>
</evidence>
<evidence type="ECO:0000256" key="14">
    <source>
        <dbReference type="ARBA" id="ARBA00047545"/>
    </source>
</evidence>
<dbReference type="InterPro" id="IPR044437">
    <property type="entry name" value="SETD2/Set2_SET"/>
</dbReference>
<feature type="region of interest" description="Disordered" evidence="15">
    <location>
        <begin position="1"/>
        <end position="48"/>
    </location>
</feature>
<evidence type="ECO:0000313" key="19">
    <source>
        <dbReference type="EMBL" id="KAF9480294.1"/>
    </source>
</evidence>
<dbReference type="PROSITE" id="PS50280">
    <property type="entry name" value="SET"/>
    <property type="match status" value="1"/>
</dbReference>
<dbReference type="InterPro" id="IPR006560">
    <property type="entry name" value="AWS_dom"/>
</dbReference>
<dbReference type="Proteomes" id="UP000807469">
    <property type="component" value="Unassembled WGS sequence"/>
</dbReference>
<feature type="region of interest" description="Disordered" evidence="15">
    <location>
        <begin position="558"/>
        <end position="582"/>
    </location>
</feature>